<dbReference type="InterPro" id="IPR003961">
    <property type="entry name" value="FN3_dom"/>
</dbReference>
<dbReference type="GO" id="GO:0000272">
    <property type="term" value="P:polysaccharide catabolic process"/>
    <property type="evidence" value="ECO:0007669"/>
    <property type="project" value="UniProtKB-KW"/>
</dbReference>
<keyword evidence="3" id="KW-0732">Signal</keyword>
<gene>
    <name evidence="6" type="ORF">GCM10011372_02540</name>
</gene>
<evidence type="ECO:0000259" key="5">
    <source>
        <dbReference type="PROSITE" id="PS51841"/>
    </source>
</evidence>
<dbReference type="PANTHER" id="PTHR31302">
    <property type="entry name" value="TRANSMEMBRANE PROTEIN WITH METALLOPHOSPHOESTERASE DOMAIN-RELATED"/>
    <property type="match status" value="1"/>
</dbReference>
<feature type="domain" description="LTD" evidence="5">
    <location>
        <begin position="690"/>
        <end position="844"/>
    </location>
</feature>
<dbReference type="SUPFAM" id="SSF56300">
    <property type="entry name" value="Metallo-dependent phosphatases"/>
    <property type="match status" value="1"/>
</dbReference>
<dbReference type="SUPFAM" id="SSF49899">
    <property type="entry name" value="Concanavalin A-like lectins/glucanases"/>
    <property type="match status" value="1"/>
</dbReference>
<dbReference type="Gene3D" id="3.60.21.10">
    <property type="match status" value="1"/>
</dbReference>
<dbReference type="InterPro" id="IPR013320">
    <property type="entry name" value="ConA-like_dom_sf"/>
</dbReference>
<dbReference type="PROSITE" id="PS51841">
    <property type="entry name" value="LTD"/>
    <property type="match status" value="1"/>
</dbReference>
<dbReference type="InterPro" id="IPR051158">
    <property type="entry name" value="Metallophosphoesterase_sf"/>
</dbReference>
<organism evidence="6 7">
    <name type="scientific">Agromyces bauzanensis</name>
    <dbReference type="NCBI Taxonomy" id="1308924"/>
    <lineage>
        <taxon>Bacteria</taxon>
        <taxon>Bacillati</taxon>
        <taxon>Actinomycetota</taxon>
        <taxon>Actinomycetes</taxon>
        <taxon>Micrococcales</taxon>
        <taxon>Microbacteriaceae</taxon>
        <taxon>Agromyces</taxon>
    </lineage>
</organism>
<dbReference type="Pfam" id="PF00149">
    <property type="entry name" value="Metallophos"/>
    <property type="match status" value="1"/>
</dbReference>
<dbReference type="InterPro" id="IPR004843">
    <property type="entry name" value="Calcineurin-like_PHP"/>
</dbReference>
<keyword evidence="2" id="KW-0119">Carbohydrate metabolism</keyword>
<keyword evidence="1" id="KW-0326">Glycosidase</keyword>
<comment type="caution">
    <text evidence="6">The sequence shown here is derived from an EMBL/GenBank/DDBJ whole genome shotgun (WGS) entry which is preliminary data.</text>
</comment>
<name>A0A917UM75_9MICO</name>
<feature type="signal peptide" evidence="3">
    <location>
        <begin position="1"/>
        <end position="35"/>
    </location>
</feature>
<proteinExistence type="predicted"/>
<dbReference type="RefSeq" id="WP_188741616.1">
    <property type="nucleotide sequence ID" value="NZ_BAABFW010000007.1"/>
</dbReference>
<evidence type="ECO:0000259" key="4">
    <source>
        <dbReference type="PROSITE" id="PS50853"/>
    </source>
</evidence>
<feature type="domain" description="Fibronectin type-III" evidence="4">
    <location>
        <begin position="362"/>
        <end position="464"/>
    </location>
</feature>
<dbReference type="Gene3D" id="2.60.40.10">
    <property type="entry name" value="Immunoglobulins"/>
    <property type="match status" value="1"/>
</dbReference>
<protein>
    <submittedName>
        <fullName evidence="6">Uncharacterized protein</fullName>
    </submittedName>
</protein>
<reference evidence="6" key="1">
    <citation type="journal article" date="2014" name="Int. J. Syst. Evol. Microbiol.">
        <title>Complete genome sequence of Corynebacterium casei LMG S-19264T (=DSM 44701T), isolated from a smear-ripened cheese.</title>
        <authorList>
            <consortium name="US DOE Joint Genome Institute (JGI-PGF)"/>
            <person name="Walter F."/>
            <person name="Albersmeier A."/>
            <person name="Kalinowski J."/>
            <person name="Ruckert C."/>
        </authorList>
    </citation>
    <scope>NUCLEOTIDE SEQUENCE</scope>
    <source>
        <strain evidence="6">CGMCC 1.8984</strain>
    </source>
</reference>
<dbReference type="InterPro" id="IPR036116">
    <property type="entry name" value="FN3_sf"/>
</dbReference>
<dbReference type="InterPro" id="IPR013783">
    <property type="entry name" value="Ig-like_fold"/>
</dbReference>
<accession>A0A917UM75</accession>
<dbReference type="EMBL" id="BMMD01000001">
    <property type="protein sequence ID" value="GGJ68267.1"/>
    <property type="molecule type" value="Genomic_DNA"/>
</dbReference>
<keyword evidence="7" id="KW-1185">Reference proteome</keyword>
<dbReference type="Pfam" id="PF13385">
    <property type="entry name" value="Laminin_G_3"/>
    <property type="match status" value="1"/>
</dbReference>
<keyword evidence="1" id="KW-0378">Hydrolase</keyword>
<dbReference type="PANTHER" id="PTHR31302:SF0">
    <property type="entry name" value="TRANSMEMBRANE PROTEIN WITH METALLOPHOSPHOESTERASE DOMAIN"/>
    <property type="match status" value="1"/>
</dbReference>
<dbReference type="InterPro" id="IPR001322">
    <property type="entry name" value="Lamin_tail_dom"/>
</dbReference>
<evidence type="ECO:0000256" key="3">
    <source>
        <dbReference type="SAM" id="SignalP"/>
    </source>
</evidence>
<feature type="chain" id="PRO_5037318009" evidence="3">
    <location>
        <begin position="36"/>
        <end position="986"/>
    </location>
</feature>
<keyword evidence="2" id="KW-0624">Polysaccharide degradation</keyword>
<evidence type="ECO:0000256" key="2">
    <source>
        <dbReference type="ARBA" id="ARBA00023326"/>
    </source>
</evidence>
<evidence type="ECO:0000313" key="7">
    <source>
        <dbReference type="Proteomes" id="UP000636956"/>
    </source>
</evidence>
<dbReference type="Gene3D" id="2.60.120.200">
    <property type="match status" value="1"/>
</dbReference>
<reference evidence="6" key="2">
    <citation type="submission" date="2020-09" db="EMBL/GenBank/DDBJ databases">
        <authorList>
            <person name="Sun Q."/>
            <person name="Zhou Y."/>
        </authorList>
    </citation>
    <scope>NUCLEOTIDE SEQUENCE</scope>
    <source>
        <strain evidence="6">CGMCC 1.8984</strain>
    </source>
</reference>
<evidence type="ECO:0000313" key="6">
    <source>
        <dbReference type="EMBL" id="GGJ68267.1"/>
    </source>
</evidence>
<dbReference type="AlphaFoldDB" id="A0A917UM75"/>
<dbReference type="Proteomes" id="UP000636956">
    <property type="component" value="Unassembled WGS sequence"/>
</dbReference>
<evidence type="ECO:0000256" key="1">
    <source>
        <dbReference type="ARBA" id="ARBA00023295"/>
    </source>
</evidence>
<dbReference type="InterPro" id="IPR029052">
    <property type="entry name" value="Metallo-depent_PP-like"/>
</dbReference>
<sequence length="986" mass="106706">MSFHVYRITRSIATVAALGLALASAPLAGQTAALAAPSQTASAEGLEVGVISDLHFGVDEEAPEGGAVDNRLREEHLRNALHFYQERDVDLLVLNGDLVDNGLEGEYERFTRVFNEVFAEPGSAPAVLATGGNHEFRPEYEGDWSVDEVRRLFVEQVNRGAMNAVVNNGSDSVDNVINVGGYTFIGLTTESGIPAGDFREHSTQWLEAQLATAEAADPDKPIFVFVHQPVRNTTLRSANSPAALGPVLAKYPQAIVFAGHTHSPLADERAIHQRDFTSVNTGALWYLSGLEGSFAEVPDRFDAANGLVVDIRPEQVEIERRDFHNSHPIKQDWVIRAPFGDPSTFVYTDERAQQSVAPSFSGNAKLRVVDVQPHHATVEFDAATAADFVYSYALTATDPPTGAIAATLSKPSDFYLDFDEQAKRHQWTISGLTPGREYALAVVATESFGKASAPLTTTIQTPPAETEAEDVLLVDFANGKPDDRSAYKTPAEPFRTVRIAEDSTIGRQAFTTDGRYNTITFDLTERQHAEIANRYTLDVVFKVHATVPVGQVIASNSNTTGIGLFVDGHNELVGRTFVGGRAKDLYLGQIEPGSHYRAVMTYDGDILRAYLNGTEVARSGSQGAAVLGQTNEIPFSIGATPYADALAMYYPLNGSVAYLNLKNLALPGEEIAQDFADVASWATGLPVIPTVIPQLGTPSPAMPVFVSAVNPTDLNRSVQYPQAGGNHLFEYVELYNSSDEAIDLNATYDLLYDSTPLTVTTDGTNTTGVVLPARSAAVLWAKRSPHPEWGDADRLTIDDFRRTYSVPAEVPVYIVQGKDGWARSGGTTLRDKAGTVLSTLRWSTAEASEAGAARFKVPASGTTMDVFQTFGARRPGLVDPQQYNLDGEPPVIGVISQSDVDKKSNAVISAEAIDNLRIAWGRLYYRTAPDEHYVSVDMSIDGDRLTAEIAQAFLESPELQYYIEVSDGWNVASTAETPITVGVGKK</sequence>
<dbReference type="GO" id="GO:0016798">
    <property type="term" value="F:hydrolase activity, acting on glycosyl bonds"/>
    <property type="evidence" value="ECO:0007669"/>
    <property type="project" value="UniProtKB-KW"/>
</dbReference>
<dbReference type="SUPFAM" id="SSF49265">
    <property type="entry name" value="Fibronectin type III"/>
    <property type="match status" value="1"/>
</dbReference>
<dbReference type="PROSITE" id="PS50853">
    <property type="entry name" value="FN3"/>
    <property type="match status" value="1"/>
</dbReference>